<dbReference type="AlphaFoldDB" id="A0A495JSB6"/>
<gene>
    <name evidence="1" type="ORF">BDK92_6304</name>
</gene>
<reference evidence="1 2" key="1">
    <citation type="submission" date="2018-10" db="EMBL/GenBank/DDBJ databases">
        <title>Sequencing the genomes of 1000 actinobacteria strains.</title>
        <authorList>
            <person name="Klenk H.-P."/>
        </authorList>
    </citation>
    <scope>NUCLEOTIDE SEQUENCE [LARGE SCALE GENOMIC DNA]</scope>
    <source>
        <strain evidence="1 2">DSM 45175</strain>
    </source>
</reference>
<proteinExistence type="predicted"/>
<dbReference type="RefSeq" id="WP_121159972.1">
    <property type="nucleotide sequence ID" value="NZ_RBKT01000001.1"/>
</dbReference>
<protein>
    <submittedName>
        <fullName evidence="1">Uncharacterized protein</fullName>
    </submittedName>
</protein>
<evidence type="ECO:0000313" key="2">
    <source>
        <dbReference type="Proteomes" id="UP000277671"/>
    </source>
</evidence>
<keyword evidence="2" id="KW-1185">Reference proteome</keyword>
<name>A0A495JSB6_9ACTN</name>
<comment type="caution">
    <text evidence="1">The sequence shown here is derived from an EMBL/GenBank/DDBJ whole genome shotgun (WGS) entry which is preliminary data.</text>
</comment>
<accession>A0A495JSB6</accession>
<dbReference type="OrthoDB" id="4113789at2"/>
<sequence length="172" mass="19305">MTLPFRFDVPTQFTPLDLASSPEDRIERTTRRMAEVWPDSTEGQRDAITSTQELLIERLRSNGVRYAATVLEPAVPTTGLFTVSLHRVDIADPLTPLADALRPHAEVHDLDTRLGRMLAIGHHRDGVRQMQVALPLPHRKTMALFGISTEHLSEWETYTLHLVNVVGTVRPG</sequence>
<dbReference type="EMBL" id="RBKT01000001">
    <property type="protein sequence ID" value="RKR91876.1"/>
    <property type="molecule type" value="Genomic_DNA"/>
</dbReference>
<organism evidence="1 2">
    <name type="scientific">Micromonospora pisi</name>
    <dbReference type="NCBI Taxonomy" id="589240"/>
    <lineage>
        <taxon>Bacteria</taxon>
        <taxon>Bacillati</taxon>
        <taxon>Actinomycetota</taxon>
        <taxon>Actinomycetes</taxon>
        <taxon>Micromonosporales</taxon>
        <taxon>Micromonosporaceae</taxon>
        <taxon>Micromonospora</taxon>
    </lineage>
</organism>
<dbReference type="Proteomes" id="UP000277671">
    <property type="component" value="Unassembled WGS sequence"/>
</dbReference>
<evidence type="ECO:0000313" key="1">
    <source>
        <dbReference type="EMBL" id="RKR91876.1"/>
    </source>
</evidence>